<dbReference type="SUPFAM" id="SSF56037">
    <property type="entry name" value="PheT/TilS domain"/>
    <property type="match status" value="1"/>
</dbReference>
<evidence type="ECO:0000256" key="4">
    <source>
        <dbReference type="ARBA" id="ARBA00011209"/>
    </source>
</evidence>
<sequence>VIEGIKVEPSPKWMRERLESVGINPINNIVDITNYVMLETGQPLHVFDYDTIRDQKMLVRLSKKGEKIEILDGENYTLAPGLLAIEDKGRLIDLAGVMGGKLSAVSNTTKNIIFQAANFDPSTIYKARKELGIITEASTIYASGIDSNLGEAGLEAALSLLKKTGGGKVVQIIDIYPKKETSRKLNVSVSEVEEFLGVKISAAEIQRILTPLGFSVSKKGDSLSVTVPSRRIDVSIVEDIMEEIGRMYGYEKIPAVFPSASLLPPEPNLDLFWQERVRNSLLEAGFTEVYSYSFIGEKDKELFQYSLKDAKTLVEVTNPTSQDFKYLRSTLIENMTKAVEKNQKNFSKIKIFEMGKVFSNKNTLKERTMVAGVLTTEEFYVLKGVVDFMLERLGISDAWYDEHKATPEQSRVSLWNSKRVAEIKVGQEEIGFLGEVSKGILSKLKITEKVVAFQIDMDKLATLASEESEWQPTSKYPAVIRDIALLVPQDVKVVDVLNAVNSAGAKLVRDVDLFDMYEGKEIEAGMKSMAFHVIYQSDEKTLTGKEVDAIHLK</sequence>
<evidence type="ECO:0000313" key="21">
    <source>
        <dbReference type="EMBL" id="HEB13646.1"/>
    </source>
</evidence>
<dbReference type="GO" id="GO:0000049">
    <property type="term" value="F:tRNA binding"/>
    <property type="evidence" value="ECO:0007669"/>
    <property type="project" value="UniProtKB-KW"/>
</dbReference>
<keyword evidence="9 21" id="KW-0436">Ligase</keyword>
<dbReference type="Gene3D" id="3.50.40.10">
    <property type="entry name" value="Phenylalanyl-trna Synthetase, Chain B, domain 3"/>
    <property type="match status" value="1"/>
</dbReference>
<dbReference type="GO" id="GO:0005524">
    <property type="term" value="F:ATP binding"/>
    <property type="evidence" value="ECO:0007669"/>
    <property type="project" value="UniProtKB-KW"/>
</dbReference>
<evidence type="ECO:0000256" key="7">
    <source>
        <dbReference type="ARBA" id="ARBA00022490"/>
    </source>
</evidence>
<evidence type="ECO:0000256" key="8">
    <source>
        <dbReference type="ARBA" id="ARBA00022555"/>
    </source>
</evidence>
<evidence type="ECO:0000256" key="17">
    <source>
        <dbReference type="ARBA" id="ARBA00033189"/>
    </source>
</evidence>
<dbReference type="EC" id="6.1.1.20" evidence="5"/>
<evidence type="ECO:0000256" key="2">
    <source>
        <dbReference type="ARBA" id="ARBA00004496"/>
    </source>
</evidence>
<dbReference type="FunFam" id="3.30.56.10:FF:000002">
    <property type="entry name" value="Phenylalanine--tRNA ligase beta subunit"/>
    <property type="match status" value="1"/>
</dbReference>
<dbReference type="Pfam" id="PF03147">
    <property type="entry name" value="FDX-ACB"/>
    <property type="match status" value="1"/>
</dbReference>
<evidence type="ECO:0000256" key="13">
    <source>
        <dbReference type="ARBA" id="ARBA00022842"/>
    </source>
</evidence>
<dbReference type="Pfam" id="PF03484">
    <property type="entry name" value="B5"/>
    <property type="match status" value="1"/>
</dbReference>
<dbReference type="InterPro" id="IPR036690">
    <property type="entry name" value="Fdx_antiC-bd_sf"/>
</dbReference>
<keyword evidence="12" id="KW-0067">ATP-binding</keyword>
<dbReference type="GO" id="GO:0004826">
    <property type="term" value="F:phenylalanine-tRNA ligase activity"/>
    <property type="evidence" value="ECO:0007669"/>
    <property type="project" value="UniProtKB-EC"/>
</dbReference>
<dbReference type="InterPro" id="IPR004532">
    <property type="entry name" value="Phe-tRNA-ligase_IIc_bsu_bact"/>
</dbReference>
<dbReference type="Proteomes" id="UP000885695">
    <property type="component" value="Unassembled WGS sequence"/>
</dbReference>
<dbReference type="SUPFAM" id="SSF46955">
    <property type="entry name" value="Putative DNA-binding domain"/>
    <property type="match status" value="1"/>
</dbReference>
<dbReference type="Gene3D" id="3.30.930.10">
    <property type="entry name" value="Bira Bifunctional Protein, Domain 2"/>
    <property type="match status" value="1"/>
</dbReference>
<dbReference type="InterPro" id="IPR009061">
    <property type="entry name" value="DNA-bd_dom_put_sf"/>
</dbReference>
<evidence type="ECO:0000259" key="20">
    <source>
        <dbReference type="PROSITE" id="PS51483"/>
    </source>
</evidence>
<dbReference type="PANTHER" id="PTHR10947">
    <property type="entry name" value="PHENYLALANYL-TRNA SYNTHETASE BETA CHAIN AND LEUCINE-RICH REPEAT-CONTAINING PROTEIN 47"/>
    <property type="match status" value="1"/>
</dbReference>
<dbReference type="InterPro" id="IPR005121">
    <property type="entry name" value="Fdx_antiC-bd"/>
</dbReference>
<evidence type="ECO:0000256" key="5">
    <source>
        <dbReference type="ARBA" id="ARBA00012814"/>
    </source>
</evidence>
<comment type="similarity">
    <text evidence="3">Belongs to the phenylalanyl-tRNA synthetase beta subunit family. Type 1 subfamily.</text>
</comment>
<proteinExistence type="inferred from homology"/>
<keyword evidence="15" id="KW-0648">Protein biosynthesis</keyword>
<protein>
    <recommendedName>
        <fullName evidence="6">Phenylalanine--tRNA ligase beta subunit</fullName>
        <ecNumber evidence="5">6.1.1.20</ecNumber>
    </recommendedName>
    <alternativeName>
        <fullName evidence="17">Phenylalanyl-tRNA synthetase beta subunit</fullName>
    </alternativeName>
</protein>
<dbReference type="Gene3D" id="3.30.70.380">
    <property type="entry name" value="Ferrodoxin-fold anticodon-binding domain"/>
    <property type="match status" value="1"/>
</dbReference>
<dbReference type="SMART" id="SM00896">
    <property type="entry name" value="FDX-ACB"/>
    <property type="match status" value="1"/>
</dbReference>
<name>A0A7C1NLX0_UNCC3</name>
<dbReference type="Gene3D" id="3.30.56.10">
    <property type="match status" value="1"/>
</dbReference>
<keyword evidence="16" id="KW-0030">Aminoacyl-tRNA synthetase</keyword>
<evidence type="ECO:0000256" key="3">
    <source>
        <dbReference type="ARBA" id="ARBA00008653"/>
    </source>
</evidence>
<dbReference type="SUPFAM" id="SSF54991">
    <property type="entry name" value="Anticodon-binding domain of PheRS"/>
    <property type="match status" value="1"/>
</dbReference>
<comment type="catalytic activity">
    <reaction evidence="18">
        <text>tRNA(Phe) + L-phenylalanine + ATP = L-phenylalanyl-tRNA(Phe) + AMP + diphosphate + H(+)</text>
        <dbReference type="Rhea" id="RHEA:19413"/>
        <dbReference type="Rhea" id="RHEA-COMP:9668"/>
        <dbReference type="Rhea" id="RHEA-COMP:9699"/>
        <dbReference type="ChEBI" id="CHEBI:15378"/>
        <dbReference type="ChEBI" id="CHEBI:30616"/>
        <dbReference type="ChEBI" id="CHEBI:33019"/>
        <dbReference type="ChEBI" id="CHEBI:58095"/>
        <dbReference type="ChEBI" id="CHEBI:78442"/>
        <dbReference type="ChEBI" id="CHEBI:78531"/>
        <dbReference type="ChEBI" id="CHEBI:456215"/>
        <dbReference type="EC" id="6.1.1.20"/>
    </reaction>
</comment>
<evidence type="ECO:0000259" key="19">
    <source>
        <dbReference type="PROSITE" id="PS51447"/>
    </source>
</evidence>
<dbReference type="GO" id="GO:0006432">
    <property type="term" value="P:phenylalanyl-tRNA aminoacylation"/>
    <property type="evidence" value="ECO:0007669"/>
    <property type="project" value="InterPro"/>
</dbReference>
<keyword evidence="14" id="KW-0694">RNA-binding</keyword>
<dbReference type="SUPFAM" id="SSF55681">
    <property type="entry name" value="Class II aaRS and biotin synthetases"/>
    <property type="match status" value="1"/>
</dbReference>
<evidence type="ECO:0000256" key="14">
    <source>
        <dbReference type="ARBA" id="ARBA00022884"/>
    </source>
</evidence>
<dbReference type="Pfam" id="PF17759">
    <property type="entry name" value="tRNA_synthFbeta"/>
    <property type="match status" value="1"/>
</dbReference>
<evidence type="ECO:0000256" key="12">
    <source>
        <dbReference type="ARBA" id="ARBA00022840"/>
    </source>
</evidence>
<comment type="cofactor">
    <cofactor evidence="1">
        <name>Mg(2+)</name>
        <dbReference type="ChEBI" id="CHEBI:18420"/>
    </cofactor>
</comment>
<keyword evidence="13" id="KW-0460">Magnesium</keyword>
<dbReference type="EMBL" id="DRHL01000085">
    <property type="protein sequence ID" value="HEB13646.1"/>
    <property type="molecule type" value="Genomic_DNA"/>
</dbReference>
<evidence type="ECO:0000256" key="11">
    <source>
        <dbReference type="ARBA" id="ARBA00022741"/>
    </source>
</evidence>
<dbReference type="AlphaFoldDB" id="A0A7C1NLX0"/>
<comment type="caution">
    <text evidence="21">The sequence shown here is derived from an EMBL/GenBank/DDBJ whole genome shotgun (WGS) entry which is preliminary data.</text>
</comment>
<keyword evidence="8" id="KW-0820">tRNA-binding</keyword>
<dbReference type="PANTHER" id="PTHR10947:SF0">
    <property type="entry name" value="PHENYLALANINE--TRNA LIGASE BETA SUBUNIT"/>
    <property type="match status" value="1"/>
</dbReference>
<evidence type="ECO:0000256" key="18">
    <source>
        <dbReference type="ARBA" id="ARBA00049255"/>
    </source>
</evidence>
<dbReference type="NCBIfam" id="TIGR00472">
    <property type="entry name" value="pheT_bact"/>
    <property type="match status" value="1"/>
</dbReference>
<dbReference type="SMART" id="SM00873">
    <property type="entry name" value="B3_4"/>
    <property type="match status" value="1"/>
</dbReference>
<organism evidence="21">
    <name type="scientific">candidate division CPR3 bacterium</name>
    <dbReference type="NCBI Taxonomy" id="2268181"/>
    <lineage>
        <taxon>Bacteria</taxon>
        <taxon>Bacteria division CPR3</taxon>
    </lineage>
</organism>
<accession>A0A7C1NLX0</accession>
<dbReference type="CDD" id="cd00769">
    <property type="entry name" value="PheRS_beta_core"/>
    <property type="match status" value="1"/>
</dbReference>
<feature type="domain" description="FDX-ACB" evidence="19">
    <location>
        <begin position="474"/>
        <end position="553"/>
    </location>
</feature>
<gene>
    <name evidence="21" type="primary">pheT</name>
    <name evidence="21" type="ORF">ENI13_01555</name>
</gene>
<dbReference type="PROSITE" id="PS51447">
    <property type="entry name" value="FDX_ACB"/>
    <property type="match status" value="1"/>
</dbReference>
<comment type="subunit">
    <text evidence="4">Tetramer of two alpha and two beta subunits.</text>
</comment>
<evidence type="ECO:0000256" key="15">
    <source>
        <dbReference type="ARBA" id="ARBA00022917"/>
    </source>
</evidence>
<feature type="non-terminal residue" evidence="21">
    <location>
        <position position="1"/>
    </location>
</feature>
<keyword evidence="11" id="KW-0547">Nucleotide-binding</keyword>
<evidence type="ECO:0000256" key="16">
    <source>
        <dbReference type="ARBA" id="ARBA00023146"/>
    </source>
</evidence>
<keyword evidence="7" id="KW-0963">Cytoplasm</keyword>
<dbReference type="Pfam" id="PF03483">
    <property type="entry name" value="B3_4"/>
    <property type="match status" value="1"/>
</dbReference>
<evidence type="ECO:0000256" key="9">
    <source>
        <dbReference type="ARBA" id="ARBA00022598"/>
    </source>
</evidence>
<comment type="subcellular location">
    <subcellularLocation>
        <location evidence="2">Cytoplasm</location>
    </subcellularLocation>
</comment>
<dbReference type="InterPro" id="IPR045060">
    <property type="entry name" value="Phe-tRNA-ligase_IIc_bsu"/>
</dbReference>
<dbReference type="InterPro" id="IPR005147">
    <property type="entry name" value="tRNA_synthase_B5-dom"/>
</dbReference>
<dbReference type="SMART" id="SM00874">
    <property type="entry name" value="B5"/>
    <property type="match status" value="1"/>
</dbReference>
<evidence type="ECO:0000256" key="1">
    <source>
        <dbReference type="ARBA" id="ARBA00001946"/>
    </source>
</evidence>
<dbReference type="PROSITE" id="PS51483">
    <property type="entry name" value="B5"/>
    <property type="match status" value="1"/>
</dbReference>
<dbReference type="InterPro" id="IPR005146">
    <property type="entry name" value="B3/B4_tRNA-bd"/>
</dbReference>
<feature type="domain" description="B5" evidence="20">
    <location>
        <begin position="180"/>
        <end position="255"/>
    </location>
</feature>
<keyword evidence="10" id="KW-0479">Metal-binding</keyword>
<evidence type="ECO:0000256" key="10">
    <source>
        <dbReference type="ARBA" id="ARBA00022723"/>
    </source>
</evidence>
<evidence type="ECO:0000256" key="6">
    <source>
        <dbReference type="ARBA" id="ARBA00017032"/>
    </source>
</evidence>
<dbReference type="InterPro" id="IPR045864">
    <property type="entry name" value="aa-tRNA-synth_II/BPL/LPL"/>
</dbReference>
<dbReference type="GO" id="GO:0000287">
    <property type="term" value="F:magnesium ion binding"/>
    <property type="evidence" value="ECO:0007669"/>
    <property type="project" value="InterPro"/>
</dbReference>
<feature type="non-terminal residue" evidence="21">
    <location>
        <position position="553"/>
    </location>
</feature>
<reference evidence="21" key="1">
    <citation type="journal article" date="2020" name="mSystems">
        <title>Genome- and Community-Level Interaction Insights into Carbon Utilization and Element Cycling Functions of Hydrothermarchaeota in Hydrothermal Sediment.</title>
        <authorList>
            <person name="Zhou Z."/>
            <person name="Liu Y."/>
            <person name="Xu W."/>
            <person name="Pan J."/>
            <person name="Luo Z.H."/>
            <person name="Li M."/>
        </authorList>
    </citation>
    <scope>NUCLEOTIDE SEQUENCE [LARGE SCALE GENOMIC DNA]</scope>
    <source>
        <strain evidence="21">HyVt-369</strain>
    </source>
</reference>
<dbReference type="FunFam" id="3.30.70.380:FF:000001">
    <property type="entry name" value="Phenylalanine--tRNA ligase beta subunit"/>
    <property type="match status" value="1"/>
</dbReference>
<dbReference type="GO" id="GO:0009328">
    <property type="term" value="C:phenylalanine-tRNA ligase complex"/>
    <property type="evidence" value="ECO:0007669"/>
    <property type="project" value="TreeGrafter"/>
</dbReference>
<dbReference type="InterPro" id="IPR020825">
    <property type="entry name" value="Phe-tRNA_synthase-like_B3/B4"/>
</dbReference>
<dbReference type="InterPro" id="IPR041616">
    <property type="entry name" value="PheRS_beta_core"/>
</dbReference>